<proteinExistence type="predicted"/>
<reference evidence="1" key="1">
    <citation type="submission" date="2022-08" db="EMBL/GenBank/DDBJ databases">
        <title>Genome Sequence of Fusarium decemcellulare.</title>
        <authorList>
            <person name="Buettner E."/>
        </authorList>
    </citation>
    <scope>NUCLEOTIDE SEQUENCE</scope>
    <source>
        <strain evidence="1">Babe19</strain>
    </source>
</reference>
<sequence>MSSGRVIVLCELYRFITGLIWSELSKPYQDDSNNTVSLDAQNDRDFYKFEMAMTAVSGAFDQLERDARDQVLSEEEIRERTDHERWARVEAALISVLERLGLPPQEPDLSDSGLEQDTSDPNKRVRQLVENIVNTGNLDRTISLLCLSESQLRQEVDSSTKLNTMAEGLYLRKSWRLVKKRAGSVLHNILKSQPSRPPAECLFSHLSTRSCREHNRHDALLQLSGWDDEEGKAVFHMYLSCLPVPEAHRTLSHYQETSCTLERKAPLAPKSSINLCKKDKHSQQFRKCLELSFNDTKLWATLGKPKSRLCRKINLTQTTLEELLFKANLKKANLNVELSKFRLAFRLASSLHQLYLGPWVQNNWTPANIYLVHDPETEPMANLDKPYVQCVVTSDWECQNPVIEASKRKTGDCCTKFFLSFAQLLVDIAKGEVNSSSSHQDIQSWYDYLAEEVTTSFQGKLMEPYGRAIEGCLLYLDHCDTEEQRTENTTLRARHVIYQHIVSHLQDHITNWEAHSLTEKEDMNVGDNEAISRRCNHCQPGNNMTTLESLPPIDRHKSTAMFTLFSDEDNENALLGDQILEKSEHDFTTYMKNFLESYIAHPSNHYHRTGTQGSFQNVRVAIVDTGLYIDGNDPVFQGAESRVKLKQSFVGASHNWIDINSHGTHVARLLLRYAPTAEVYVAKISDSRHLEETNVDQLVNALQWAGEHADIINLSFGLGQNCPPKLGGVIDHLVRDKKLIFAAASNTGGNGSRPWPAKHKGVFCIHATDERGVANLHMNPTALSSMDNFSALGINVESYWDGKKRCISGTSFATPVAAAIAANVLHFAREHLSKEDANLFMRYGVMRILFRNYMTENGDSNGVYHYMKPWGEKLWKDSAKCEDVVDVLKDILIDFR</sequence>
<evidence type="ECO:0000313" key="2">
    <source>
        <dbReference type="Proteomes" id="UP001148629"/>
    </source>
</evidence>
<dbReference type="EMBL" id="JANRMS010000930">
    <property type="protein sequence ID" value="KAJ3532756.1"/>
    <property type="molecule type" value="Genomic_DNA"/>
</dbReference>
<evidence type="ECO:0000313" key="1">
    <source>
        <dbReference type="EMBL" id="KAJ3532756.1"/>
    </source>
</evidence>
<organism evidence="1 2">
    <name type="scientific">Fusarium decemcellulare</name>
    <dbReference type="NCBI Taxonomy" id="57161"/>
    <lineage>
        <taxon>Eukaryota</taxon>
        <taxon>Fungi</taxon>
        <taxon>Dikarya</taxon>
        <taxon>Ascomycota</taxon>
        <taxon>Pezizomycotina</taxon>
        <taxon>Sordariomycetes</taxon>
        <taxon>Hypocreomycetidae</taxon>
        <taxon>Hypocreales</taxon>
        <taxon>Nectriaceae</taxon>
        <taxon>Fusarium</taxon>
        <taxon>Fusarium decemcellulare species complex</taxon>
    </lineage>
</organism>
<protein>
    <submittedName>
        <fullName evidence="1">Uncharacterized protein</fullName>
    </submittedName>
</protein>
<gene>
    <name evidence="1" type="ORF">NM208_g8294</name>
</gene>
<accession>A0ACC1S647</accession>
<name>A0ACC1S647_9HYPO</name>
<dbReference type="Proteomes" id="UP001148629">
    <property type="component" value="Unassembled WGS sequence"/>
</dbReference>
<keyword evidence="2" id="KW-1185">Reference proteome</keyword>
<comment type="caution">
    <text evidence="1">The sequence shown here is derived from an EMBL/GenBank/DDBJ whole genome shotgun (WGS) entry which is preliminary data.</text>
</comment>